<evidence type="ECO:0000259" key="7">
    <source>
        <dbReference type="PROSITE" id="PS50011"/>
    </source>
</evidence>
<organism evidence="8 9">
    <name type="scientific">Phialemonium thermophilum</name>
    <dbReference type="NCBI Taxonomy" id="223376"/>
    <lineage>
        <taxon>Eukaryota</taxon>
        <taxon>Fungi</taxon>
        <taxon>Dikarya</taxon>
        <taxon>Ascomycota</taxon>
        <taxon>Pezizomycotina</taxon>
        <taxon>Sordariomycetes</taxon>
        <taxon>Sordariomycetidae</taxon>
        <taxon>Cephalothecales</taxon>
        <taxon>Cephalothecaceae</taxon>
        <taxon>Phialemonium</taxon>
    </lineage>
</organism>
<dbReference type="InterPro" id="IPR017441">
    <property type="entry name" value="Protein_kinase_ATP_BS"/>
</dbReference>
<dbReference type="Gene3D" id="1.10.510.10">
    <property type="entry name" value="Transferase(Phosphotransferase) domain 1"/>
    <property type="match status" value="1"/>
</dbReference>
<keyword evidence="3 4" id="KW-0067">ATP-binding</keyword>
<evidence type="ECO:0000256" key="4">
    <source>
        <dbReference type="PROSITE-ProRule" id="PRU10141"/>
    </source>
</evidence>
<dbReference type="InterPro" id="IPR008271">
    <property type="entry name" value="Ser/Thr_kinase_AS"/>
</dbReference>
<feature type="region of interest" description="Disordered" evidence="6">
    <location>
        <begin position="303"/>
        <end position="348"/>
    </location>
</feature>
<dbReference type="SUPFAM" id="SSF56112">
    <property type="entry name" value="Protein kinase-like (PK-like)"/>
    <property type="match status" value="1"/>
</dbReference>
<protein>
    <recommendedName>
        <fullName evidence="1">non-specific serine/threonine protein kinase</fullName>
        <ecNumber evidence="1">2.7.11.1</ecNumber>
    </recommendedName>
</protein>
<dbReference type="CDD" id="cd14016">
    <property type="entry name" value="STKc_CK1"/>
    <property type="match status" value="1"/>
</dbReference>
<dbReference type="InterPro" id="IPR000719">
    <property type="entry name" value="Prot_kinase_dom"/>
</dbReference>
<evidence type="ECO:0000313" key="8">
    <source>
        <dbReference type="EMBL" id="KAL1854360.1"/>
    </source>
</evidence>
<name>A0ABR3W687_9PEZI</name>
<dbReference type="EC" id="2.7.11.1" evidence="1"/>
<accession>A0ABR3W687</accession>
<dbReference type="EMBL" id="JAZHXJ010000668">
    <property type="protein sequence ID" value="KAL1854360.1"/>
    <property type="molecule type" value="Genomic_DNA"/>
</dbReference>
<feature type="binding site" evidence="4">
    <location>
        <position position="39"/>
    </location>
    <ligand>
        <name>ATP</name>
        <dbReference type="ChEBI" id="CHEBI:30616"/>
    </ligand>
</feature>
<dbReference type="PROSITE" id="PS00108">
    <property type="entry name" value="PROTEIN_KINASE_ST"/>
    <property type="match status" value="1"/>
</dbReference>
<dbReference type="InterPro" id="IPR050235">
    <property type="entry name" value="CK1_Ser-Thr_kinase"/>
</dbReference>
<keyword evidence="5" id="KW-0723">Serine/threonine-protein kinase</keyword>
<feature type="compositionally biased region" description="Basic residues" evidence="6">
    <location>
        <begin position="313"/>
        <end position="323"/>
    </location>
</feature>
<evidence type="ECO:0000256" key="6">
    <source>
        <dbReference type="SAM" id="MobiDB-lite"/>
    </source>
</evidence>
<dbReference type="PROSITE" id="PS00107">
    <property type="entry name" value="PROTEIN_KINASE_ATP"/>
    <property type="match status" value="1"/>
</dbReference>
<evidence type="ECO:0000256" key="3">
    <source>
        <dbReference type="ARBA" id="ARBA00022840"/>
    </source>
</evidence>
<comment type="caution">
    <text evidence="8">The sequence shown here is derived from an EMBL/GenBank/DDBJ whole genome shotgun (WGS) entry which is preliminary data.</text>
</comment>
<dbReference type="PANTHER" id="PTHR11909">
    <property type="entry name" value="CASEIN KINASE-RELATED"/>
    <property type="match status" value="1"/>
</dbReference>
<dbReference type="Pfam" id="PF00069">
    <property type="entry name" value="Pkinase"/>
    <property type="match status" value="1"/>
</dbReference>
<comment type="similarity">
    <text evidence="5">Belongs to the protein kinase superfamily.</text>
</comment>
<gene>
    <name evidence="8" type="ORF">VTK73DRAFT_8767</name>
</gene>
<feature type="domain" description="Protein kinase" evidence="7">
    <location>
        <begin position="10"/>
        <end position="277"/>
    </location>
</feature>
<keyword evidence="9" id="KW-1185">Reference proteome</keyword>
<evidence type="ECO:0000256" key="5">
    <source>
        <dbReference type="RuleBase" id="RU000304"/>
    </source>
</evidence>
<proteinExistence type="inferred from homology"/>
<keyword evidence="5" id="KW-0808">Transferase</keyword>
<evidence type="ECO:0000256" key="2">
    <source>
        <dbReference type="ARBA" id="ARBA00022741"/>
    </source>
</evidence>
<dbReference type="Proteomes" id="UP001586593">
    <property type="component" value="Unassembled WGS sequence"/>
</dbReference>
<sequence length="348" mass="39602">MQDTIIRERFRVDRRIGEGGSGMVYQGTDLETGEEVAIKLSFARGAAHRSLVDEKNFYDTLAGGVGIPRVRWFGSQDEFHVLVHDLLGPSLEDLLDYCGRTFSLKTILLIADQAISRIEYVHSKGILHGDIKPDNFLMGVGKQGHTLYMIDFGVASEFDGVGSASTPEARSLTGTVRYASIRNHNRHQQSWADDLECLGYVLLYLARGSLPWQGLDAPSQDEKERRIKEMKTRSTGEMLCEGVLPREFGTYLDYVRSLPAGHKPDYTYLRKLFRRLFRTQGFQYDKVYDWTLKRFNELRVAEIHDPPSLAPGKQKRQAPKRKRREEPDDGEAEPARTDSRPIRLPPVV</sequence>
<reference evidence="8 9" key="1">
    <citation type="journal article" date="2024" name="Commun. Biol.">
        <title>Comparative genomic analysis of thermophilic fungi reveals convergent evolutionary adaptations and gene losses.</title>
        <authorList>
            <person name="Steindorff A.S."/>
            <person name="Aguilar-Pontes M.V."/>
            <person name="Robinson A.J."/>
            <person name="Andreopoulos B."/>
            <person name="LaButti K."/>
            <person name="Kuo A."/>
            <person name="Mondo S."/>
            <person name="Riley R."/>
            <person name="Otillar R."/>
            <person name="Haridas S."/>
            <person name="Lipzen A."/>
            <person name="Grimwood J."/>
            <person name="Schmutz J."/>
            <person name="Clum A."/>
            <person name="Reid I.D."/>
            <person name="Moisan M.C."/>
            <person name="Butler G."/>
            <person name="Nguyen T.T.M."/>
            <person name="Dewar K."/>
            <person name="Conant G."/>
            <person name="Drula E."/>
            <person name="Henrissat B."/>
            <person name="Hansel C."/>
            <person name="Singer S."/>
            <person name="Hutchinson M.I."/>
            <person name="de Vries R.P."/>
            <person name="Natvig D.O."/>
            <person name="Powell A.J."/>
            <person name="Tsang A."/>
            <person name="Grigoriev I.V."/>
        </authorList>
    </citation>
    <scope>NUCLEOTIDE SEQUENCE [LARGE SCALE GENOMIC DNA]</scope>
    <source>
        <strain evidence="8 9">ATCC 24622</strain>
    </source>
</reference>
<evidence type="ECO:0000313" key="9">
    <source>
        <dbReference type="Proteomes" id="UP001586593"/>
    </source>
</evidence>
<keyword evidence="5" id="KW-0418">Kinase</keyword>
<dbReference type="InterPro" id="IPR011009">
    <property type="entry name" value="Kinase-like_dom_sf"/>
</dbReference>
<keyword evidence="2 4" id="KW-0547">Nucleotide-binding</keyword>
<dbReference type="SMART" id="SM00220">
    <property type="entry name" value="S_TKc"/>
    <property type="match status" value="1"/>
</dbReference>
<evidence type="ECO:0000256" key="1">
    <source>
        <dbReference type="ARBA" id="ARBA00012513"/>
    </source>
</evidence>
<dbReference type="PROSITE" id="PS50011">
    <property type="entry name" value="PROTEIN_KINASE_DOM"/>
    <property type="match status" value="1"/>
</dbReference>